<dbReference type="AlphaFoldDB" id="A0A4U1L184"/>
<evidence type="ECO:0000313" key="3">
    <source>
        <dbReference type="Proteomes" id="UP000309138"/>
    </source>
</evidence>
<dbReference type="InterPro" id="IPR000182">
    <property type="entry name" value="GNAT_dom"/>
</dbReference>
<evidence type="ECO:0000259" key="1">
    <source>
        <dbReference type="PROSITE" id="PS51186"/>
    </source>
</evidence>
<name>A0A4U1L184_9SPHN</name>
<keyword evidence="2" id="KW-0808">Transferase</keyword>
<proteinExistence type="predicted"/>
<dbReference type="EMBL" id="SWKR01000002">
    <property type="protein sequence ID" value="TKD49900.1"/>
    <property type="molecule type" value="Genomic_DNA"/>
</dbReference>
<feature type="domain" description="N-acetyltransferase" evidence="1">
    <location>
        <begin position="33"/>
        <end position="222"/>
    </location>
</feature>
<dbReference type="PROSITE" id="PS51186">
    <property type="entry name" value="GNAT"/>
    <property type="match status" value="1"/>
</dbReference>
<dbReference type="GO" id="GO:0016747">
    <property type="term" value="F:acyltransferase activity, transferring groups other than amino-acyl groups"/>
    <property type="evidence" value="ECO:0007669"/>
    <property type="project" value="InterPro"/>
</dbReference>
<dbReference type="Proteomes" id="UP000309138">
    <property type="component" value="Unassembled WGS sequence"/>
</dbReference>
<dbReference type="OrthoDB" id="4653355at2"/>
<reference evidence="2 3" key="1">
    <citation type="submission" date="2019-04" db="EMBL/GenBank/DDBJ databases">
        <authorList>
            <person name="Yang Y."/>
            <person name="Wei D."/>
        </authorList>
    </citation>
    <scope>NUCLEOTIDE SEQUENCE [LARGE SCALE GENOMIC DNA]</scope>
    <source>
        <strain evidence="2 3">L-1-4w-11</strain>
    </source>
</reference>
<keyword evidence="3" id="KW-1185">Reference proteome</keyword>
<dbReference type="Gene3D" id="3.40.630.30">
    <property type="match status" value="1"/>
</dbReference>
<evidence type="ECO:0000313" key="2">
    <source>
        <dbReference type="EMBL" id="TKD49900.1"/>
    </source>
</evidence>
<dbReference type="SUPFAM" id="SSF55729">
    <property type="entry name" value="Acyl-CoA N-acyltransferases (Nat)"/>
    <property type="match status" value="1"/>
</dbReference>
<comment type="caution">
    <text evidence="2">The sequence shown here is derived from an EMBL/GenBank/DDBJ whole genome shotgun (WGS) entry which is preliminary data.</text>
</comment>
<dbReference type="Pfam" id="PF00583">
    <property type="entry name" value="Acetyltransf_1"/>
    <property type="match status" value="1"/>
</dbReference>
<organism evidence="2 3">
    <name type="scientific">Sphingomonas baiyangensis</name>
    <dbReference type="NCBI Taxonomy" id="2572576"/>
    <lineage>
        <taxon>Bacteria</taxon>
        <taxon>Pseudomonadati</taxon>
        <taxon>Pseudomonadota</taxon>
        <taxon>Alphaproteobacteria</taxon>
        <taxon>Sphingomonadales</taxon>
        <taxon>Sphingomonadaceae</taxon>
        <taxon>Sphingomonas</taxon>
    </lineage>
</organism>
<accession>A0A4U1L184</accession>
<dbReference type="InterPro" id="IPR016181">
    <property type="entry name" value="Acyl_CoA_acyltransferase"/>
</dbReference>
<protein>
    <submittedName>
        <fullName evidence="2">GNAT family N-acetyltransferase</fullName>
    </submittedName>
</protein>
<gene>
    <name evidence="2" type="ORF">FBR43_03295</name>
</gene>
<sequence>MPARLLASPPRAIILPASGDLMAATIEAIERDIAIHVADRPDAPLLDRFMAGYDRNFVLPDEREERDGFVACLALNNRAFDWLALPRRELVLVAEDADGRLLGGANFLATHIADRGAAPPIAIALNYLYVDGAARGKGLTRTLLEAVRERAATALGLLAGTDAAIFLEQNDPLRMTAEAYAADTRAAGIDQIDRLALWARLGARLVDIDYVQPALSPTQAADDGLAYSVIGAGAPALPAPYLAAHLTSFLGVSVLKGRDPRGDAVAGAMLAAIDERREVPLLTVERALARLRDEAGARTAPSLRALATALQ</sequence>